<feature type="domain" description="D-isomer specific 2-hydroxyacid dehydrogenase catalytic" evidence="5">
    <location>
        <begin position="26"/>
        <end position="313"/>
    </location>
</feature>
<dbReference type="OrthoDB" id="9805416at2"/>
<dbReference type="InterPro" id="IPR006139">
    <property type="entry name" value="D-isomer_2_OHA_DH_cat_dom"/>
</dbReference>
<dbReference type="PROSITE" id="PS00671">
    <property type="entry name" value="D_2_HYDROXYACID_DH_3"/>
    <property type="match status" value="1"/>
</dbReference>
<evidence type="ECO:0000256" key="2">
    <source>
        <dbReference type="ARBA" id="ARBA00023002"/>
    </source>
</evidence>
<dbReference type="AlphaFoldDB" id="A0A5J5FQL3"/>
<name>A0A5J5FQL3_9GAMM</name>
<evidence type="ECO:0000256" key="4">
    <source>
        <dbReference type="RuleBase" id="RU003719"/>
    </source>
</evidence>
<dbReference type="PANTHER" id="PTHR43761">
    <property type="entry name" value="D-ISOMER SPECIFIC 2-HYDROXYACID DEHYDROGENASE FAMILY PROTEIN (AFU_ORTHOLOGUE AFUA_1G13630)"/>
    <property type="match status" value="1"/>
</dbReference>
<sequence length="314" mass="34034">MLKITFLDRGSLPADLSFDKPRCEHQWEEYDITLPEQVTARAAGSDVIVTSKVVLNRETLQALPQLKLIAVIATGINNIDQQAAGELGIAIKNVPSYSAQSVSEHVMAMIFALRHGLPGWQHDIQRERWASQRQFCYFDHPVRDIAGSALGIIGAGAIGGAVARLASAVGMRVLLAERRGAPICRPGYLPFEQVLQQADILSLHCPLTAETDRMINSETLSLCHPSTLLINTARGGLVDEPALLHALEHGIIGGAALDSLTREPPARENILLQAAKTRANLLITPHIAWSSPSALQTLMSRTIDNIERFAAGQS</sequence>
<evidence type="ECO:0000313" key="7">
    <source>
        <dbReference type="EMBL" id="KAA8995272.1"/>
    </source>
</evidence>
<dbReference type="Gene3D" id="3.40.50.720">
    <property type="entry name" value="NAD(P)-binding Rossmann-like Domain"/>
    <property type="match status" value="2"/>
</dbReference>
<evidence type="ECO:0000256" key="1">
    <source>
        <dbReference type="ARBA" id="ARBA00005854"/>
    </source>
</evidence>
<dbReference type="SUPFAM" id="SSF51735">
    <property type="entry name" value="NAD(P)-binding Rossmann-fold domains"/>
    <property type="match status" value="1"/>
</dbReference>
<dbReference type="SUPFAM" id="SSF52283">
    <property type="entry name" value="Formate/glycerate dehydrogenase catalytic domain-like"/>
    <property type="match status" value="1"/>
</dbReference>
<dbReference type="InterPro" id="IPR050418">
    <property type="entry name" value="D-iso_2-hydroxyacid_DH_PdxB"/>
</dbReference>
<organism evidence="7 8">
    <name type="scientific">Affinibrenneria salicis</name>
    <dbReference type="NCBI Taxonomy" id="2590031"/>
    <lineage>
        <taxon>Bacteria</taxon>
        <taxon>Pseudomonadati</taxon>
        <taxon>Pseudomonadota</taxon>
        <taxon>Gammaproteobacteria</taxon>
        <taxon>Enterobacterales</taxon>
        <taxon>Pectobacteriaceae</taxon>
        <taxon>Affinibrenneria</taxon>
    </lineage>
</organism>
<keyword evidence="8" id="KW-1185">Reference proteome</keyword>
<dbReference type="InterPro" id="IPR029753">
    <property type="entry name" value="D-isomer_DH_CS"/>
</dbReference>
<dbReference type="InterPro" id="IPR036291">
    <property type="entry name" value="NAD(P)-bd_dom_sf"/>
</dbReference>
<dbReference type="Pfam" id="PF00389">
    <property type="entry name" value="2-Hacid_dh"/>
    <property type="match status" value="1"/>
</dbReference>
<gene>
    <name evidence="7" type="ORF">FJU30_25000</name>
</gene>
<keyword evidence="3" id="KW-0520">NAD</keyword>
<evidence type="ECO:0000259" key="6">
    <source>
        <dbReference type="Pfam" id="PF02826"/>
    </source>
</evidence>
<dbReference type="EMBL" id="VYKJ01000021">
    <property type="protein sequence ID" value="KAA8995272.1"/>
    <property type="molecule type" value="Genomic_DNA"/>
</dbReference>
<comment type="similarity">
    <text evidence="1 4">Belongs to the D-isomer specific 2-hydroxyacid dehydrogenase family.</text>
</comment>
<reference evidence="7 8" key="1">
    <citation type="submission" date="2019-09" db="EMBL/GenBank/DDBJ databases">
        <authorList>
            <person name="Li Y."/>
        </authorList>
    </citation>
    <scope>NUCLEOTIDE SEQUENCE [LARGE SCALE GENOMIC DNA]</scope>
    <source>
        <strain evidence="7 8">L3-3HA</strain>
    </source>
</reference>
<proteinExistence type="inferred from homology"/>
<dbReference type="Proteomes" id="UP000335415">
    <property type="component" value="Unassembled WGS sequence"/>
</dbReference>
<dbReference type="GO" id="GO:0051287">
    <property type="term" value="F:NAD binding"/>
    <property type="evidence" value="ECO:0007669"/>
    <property type="project" value="InterPro"/>
</dbReference>
<dbReference type="GO" id="GO:0016616">
    <property type="term" value="F:oxidoreductase activity, acting on the CH-OH group of donors, NAD or NADP as acceptor"/>
    <property type="evidence" value="ECO:0007669"/>
    <property type="project" value="InterPro"/>
</dbReference>
<evidence type="ECO:0000259" key="5">
    <source>
        <dbReference type="Pfam" id="PF00389"/>
    </source>
</evidence>
<accession>A0A5J5FQL3</accession>
<feature type="domain" description="D-isomer specific 2-hydroxyacid dehydrogenase NAD-binding" evidence="6">
    <location>
        <begin position="107"/>
        <end position="288"/>
    </location>
</feature>
<dbReference type="PROSITE" id="PS00670">
    <property type="entry name" value="D_2_HYDROXYACID_DH_2"/>
    <property type="match status" value="1"/>
</dbReference>
<keyword evidence="2 4" id="KW-0560">Oxidoreductase</keyword>
<dbReference type="InterPro" id="IPR006140">
    <property type="entry name" value="D-isomer_DH_NAD-bd"/>
</dbReference>
<dbReference type="PANTHER" id="PTHR43761:SF1">
    <property type="entry name" value="D-ISOMER SPECIFIC 2-HYDROXYACID DEHYDROGENASE CATALYTIC DOMAIN-CONTAINING PROTEIN-RELATED"/>
    <property type="match status" value="1"/>
</dbReference>
<dbReference type="RefSeq" id="WP_150437673.1">
    <property type="nucleotide sequence ID" value="NZ_VYKJ01000021.1"/>
</dbReference>
<protein>
    <submittedName>
        <fullName evidence="7">Glycerate dehydrogenase</fullName>
    </submittedName>
</protein>
<dbReference type="CDD" id="cd12162">
    <property type="entry name" value="2-Hacid_dh_4"/>
    <property type="match status" value="1"/>
</dbReference>
<dbReference type="Pfam" id="PF02826">
    <property type="entry name" value="2-Hacid_dh_C"/>
    <property type="match status" value="1"/>
</dbReference>
<evidence type="ECO:0000313" key="8">
    <source>
        <dbReference type="Proteomes" id="UP000335415"/>
    </source>
</evidence>
<comment type="caution">
    <text evidence="7">The sequence shown here is derived from an EMBL/GenBank/DDBJ whole genome shotgun (WGS) entry which is preliminary data.</text>
</comment>
<evidence type="ECO:0000256" key="3">
    <source>
        <dbReference type="ARBA" id="ARBA00023027"/>
    </source>
</evidence>